<gene>
    <name evidence="8" type="ORF">GGQ83_002492</name>
</gene>
<dbReference type="CDD" id="cd02004">
    <property type="entry name" value="TPP_BZL_OCoD_HPCL"/>
    <property type="match status" value="1"/>
</dbReference>
<keyword evidence="9" id="KW-1185">Reference proteome</keyword>
<name>A0A840AFS4_9PROT</name>
<reference evidence="8 9" key="1">
    <citation type="submission" date="2020-08" db="EMBL/GenBank/DDBJ databases">
        <title>Genomic Encyclopedia of Type Strains, Phase IV (KMG-IV): sequencing the most valuable type-strain genomes for metagenomic binning, comparative biology and taxonomic classification.</title>
        <authorList>
            <person name="Goeker M."/>
        </authorList>
    </citation>
    <scope>NUCLEOTIDE SEQUENCE [LARGE SCALE GENOMIC DNA]</scope>
    <source>
        <strain evidence="8 9">DSM 19979</strain>
    </source>
</reference>
<dbReference type="Pfam" id="PF00205">
    <property type="entry name" value="TPP_enzyme_M"/>
    <property type="match status" value="1"/>
</dbReference>
<protein>
    <submittedName>
        <fullName evidence="8">Acetolactate synthase-1/2/3 large subunit</fullName>
        <ecNumber evidence="8">2.2.1.6</ecNumber>
    </submittedName>
</protein>
<comment type="caution">
    <text evidence="8">The sequence shown here is derived from an EMBL/GenBank/DDBJ whole genome shotgun (WGS) entry which is preliminary data.</text>
</comment>
<dbReference type="GO" id="GO:0009099">
    <property type="term" value="P:L-valine biosynthetic process"/>
    <property type="evidence" value="ECO:0007669"/>
    <property type="project" value="TreeGrafter"/>
</dbReference>
<dbReference type="SUPFAM" id="SSF52467">
    <property type="entry name" value="DHS-like NAD/FAD-binding domain"/>
    <property type="match status" value="1"/>
</dbReference>
<keyword evidence="3 4" id="KW-0786">Thiamine pyrophosphate</keyword>
<accession>A0A840AFS4</accession>
<dbReference type="GO" id="GO:0030976">
    <property type="term" value="F:thiamine pyrophosphate binding"/>
    <property type="evidence" value="ECO:0007669"/>
    <property type="project" value="InterPro"/>
</dbReference>
<dbReference type="GO" id="GO:0000287">
    <property type="term" value="F:magnesium ion binding"/>
    <property type="evidence" value="ECO:0007669"/>
    <property type="project" value="InterPro"/>
</dbReference>
<dbReference type="InterPro" id="IPR012000">
    <property type="entry name" value="Thiamin_PyroP_enz_cen_dom"/>
</dbReference>
<evidence type="ECO:0000313" key="9">
    <source>
        <dbReference type="Proteomes" id="UP000553193"/>
    </source>
</evidence>
<proteinExistence type="inferred from homology"/>
<dbReference type="InterPro" id="IPR012001">
    <property type="entry name" value="Thiamin_PyroP_enz_TPP-bd_dom"/>
</dbReference>
<keyword evidence="8" id="KW-0808">Transferase</keyword>
<dbReference type="EC" id="2.2.1.6" evidence="8"/>
<dbReference type="GO" id="GO:0005948">
    <property type="term" value="C:acetolactate synthase complex"/>
    <property type="evidence" value="ECO:0007669"/>
    <property type="project" value="TreeGrafter"/>
</dbReference>
<evidence type="ECO:0000256" key="3">
    <source>
        <dbReference type="ARBA" id="ARBA00023052"/>
    </source>
</evidence>
<dbReference type="SUPFAM" id="SSF52518">
    <property type="entry name" value="Thiamin diphosphate-binding fold (THDP-binding)"/>
    <property type="match status" value="2"/>
</dbReference>
<dbReference type="AlphaFoldDB" id="A0A840AFS4"/>
<feature type="domain" description="Thiamine pyrophosphate enzyme central" evidence="5">
    <location>
        <begin position="194"/>
        <end position="296"/>
    </location>
</feature>
<dbReference type="Pfam" id="PF02775">
    <property type="entry name" value="TPP_enzyme_C"/>
    <property type="match status" value="1"/>
</dbReference>
<comment type="similarity">
    <text evidence="2 4">Belongs to the TPP enzyme family.</text>
</comment>
<evidence type="ECO:0000256" key="1">
    <source>
        <dbReference type="ARBA" id="ARBA00001964"/>
    </source>
</evidence>
<dbReference type="Pfam" id="PF02776">
    <property type="entry name" value="TPP_enzyme_N"/>
    <property type="match status" value="1"/>
</dbReference>
<dbReference type="CDD" id="cd07035">
    <property type="entry name" value="TPP_PYR_POX_like"/>
    <property type="match status" value="1"/>
</dbReference>
<dbReference type="GO" id="GO:0003984">
    <property type="term" value="F:acetolactate synthase activity"/>
    <property type="evidence" value="ECO:0007669"/>
    <property type="project" value="UniProtKB-EC"/>
</dbReference>
<dbReference type="EMBL" id="JACIDJ010000004">
    <property type="protein sequence ID" value="MBB3899044.1"/>
    <property type="molecule type" value="Genomic_DNA"/>
</dbReference>
<dbReference type="InterPro" id="IPR029035">
    <property type="entry name" value="DHS-like_NAD/FAD-binding_dom"/>
</dbReference>
<evidence type="ECO:0000259" key="7">
    <source>
        <dbReference type="Pfam" id="PF02776"/>
    </source>
</evidence>
<dbReference type="Proteomes" id="UP000553193">
    <property type="component" value="Unassembled WGS sequence"/>
</dbReference>
<dbReference type="InterPro" id="IPR045229">
    <property type="entry name" value="TPP_enz"/>
</dbReference>
<evidence type="ECO:0000256" key="2">
    <source>
        <dbReference type="ARBA" id="ARBA00007812"/>
    </source>
</evidence>
<dbReference type="GO" id="GO:0050660">
    <property type="term" value="F:flavin adenine dinucleotide binding"/>
    <property type="evidence" value="ECO:0007669"/>
    <property type="project" value="TreeGrafter"/>
</dbReference>
<comment type="cofactor">
    <cofactor evidence="1">
        <name>thiamine diphosphate</name>
        <dbReference type="ChEBI" id="CHEBI:58937"/>
    </cofactor>
</comment>
<dbReference type="FunFam" id="3.40.50.970:FF:000007">
    <property type="entry name" value="Acetolactate synthase"/>
    <property type="match status" value="1"/>
</dbReference>
<dbReference type="Gene3D" id="3.40.50.1220">
    <property type="entry name" value="TPP-binding domain"/>
    <property type="match status" value="1"/>
</dbReference>
<evidence type="ECO:0000313" key="8">
    <source>
        <dbReference type="EMBL" id="MBB3899044.1"/>
    </source>
</evidence>
<dbReference type="InterPro" id="IPR011766">
    <property type="entry name" value="TPP_enzyme_TPP-bd"/>
</dbReference>
<evidence type="ECO:0000259" key="5">
    <source>
        <dbReference type="Pfam" id="PF00205"/>
    </source>
</evidence>
<evidence type="ECO:0000256" key="4">
    <source>
        <dbReference type="RuleBase" id="RU362132"/>
    </source>
</evidence>
<sequence length="538" mass="56130">MQHELRGADILWGALKRGGVTRVFSLSGNHIMEVYDAAFGDNISIIHVRHEAAAVHMAEAWARLTGEVGVALVTGGQGHSNACAALPTAMAGEVPVLLLSGHAPTDQLGMGAFQETPQVAMAAPLTKAAWLAESTAGLAQDVARAFSIARGGRPGPVHISLPTDVLEGKAKPILPDEAAYAAPAMPLAPESRAAVLGVINAAQKPLIVVGSALNNPEGSKARAALEKATGLPSIMMESPRGLNDPSLGSIAEALEQADLLVLLGKPLDFTLKFGNAAPKARFIAIEPDAALVTRAQKGLGERLALVAMASPIEACTALAAAATAHPNAAWGDFTREVLAYRPPGWAQYQDRAEGPIHPATLAMALQQHLGDDTSLMLDGGEVGQWMQAILKGRERITNGVAGAIGAVTCFAIAARAARPEGKVVACMGDGTFGFHMAEFDTAVRHNLPFVCVVGNDGVWNAEYQIQKRDYGADRAHGCDLGKATRYDLVAAALGGHGEFVTRFEELHPALERAFASGKPAVVNVLIEGQPAPGLRRPA</sequence>
<feature type="domain" description="Thiamine pyrophosphate enzyme N-terminal TPP-binding" evidence="7">
    <location>
        <begin position="6"/>
        <end position="120"/>
    </location>
</feature>
<dbReference type="GO" id="GO:0009097">
    <property type="term" value="P:isoleucine biosynthetic process"/>
    <property type="evidence" value="ECO:0007669"/>
    <property type="project" value="TreeGrafter"/>
</dbReference>
<evidence type="ECO:0000259" key="6">
    <source>
        <dbReference type="Pfam" id="PF02775"/>
    </source>
</evidence>
<dbReference type="PANTHER" id="PTHR18968">
    <property type="entry name" value="THIAMINE PYROPHOSPHATE ENZYMES"/>
    <property type="match status" value="1"/>
</dbReference>
<feature type="domain" description="Thiamine pyrophosphate enzyme TPP-binding" evidence="6">
    <location>
        <begin position="378"/>
        <end position="524"/>
    </location>
</feature>
<dbReference type="Gene3D" id="3.40.50.970">
    <property type="match status" value="2"/>
</dbReference>
<dbReference type="InterPro" id="IPR029061">
    <property type="entry name" value="THDP-binding"/>
</dbReference>
<dbReference type="RefSeq" id="WP_184384464.1">
    <property type="nucleotide sequence ID" value="NZ_JACIDJ010000004.1"/>
</dbReference>
<organism evidence="8 9">
    <name type="scientific">Roseococcus suduntuyensis</name>
    <dbReference type="NCBI Taxonomy" id="455361"/>
    <lineage>
        <taxon>Bacteria</taxon>
        <taxon>Pseudomonadati</taxon>
        <taxon>Pseudomonadota</taxon>
        <taxon>Alphaproteobacteria</taxon>
        <taxon>Acetobacterales</taxon>
        <taxon>Roseomonadaceae</taxon>
        <taxon>Roseococcus</taxon>
    </lineage>
</organism>
<dbReference type="PANTHER" id="PTHR18968:SF166">
    <property type="entry name" value="2-HYDROXYACYL-COA LYASE 2"/>
    <property type="match status" value="1"/>
</dbReference>